<dbReference type="Proteomes" id="UP001054252">
    <property type="component" value="Unassembled WGS sequence"/>
</dbReference>
<evidence type="ECO:0000313" key="1">
    <source>
        <dbReference type="EMBL" id="GKU87975.1"/>
    </source>
</evidence>
<comment type="caution">
    <text evidence="1">The sequence shown here is derived from an EMBL/GenBank/DDBJ whole genome shotgun (WGS) entry which is preliminary data.</text>
</comment>
<accession>A0AAV5HMI3</accession>
<reference evidence="1 3" key="1">
    <citation type="journal article" date="2021" name="Commun. Biol.">
        <title>The genome of Shorea leprosula (Dipterocarpaceae) highlights the ecological relevance of drought in aseasonal tropical rainforests.</title>
        <authorList>
            <person name="Ng K.K.S."/>
            <person name="Kobayashi M.J."/>
            <person name="Fawcett J.A."/>
            <person name="Hatakeyama M."/>
            <person name="Paape T."/>
            <person name="Ng C.H."/>
            <person name="Ang C.C."/>
            <person name="Tnah L.H."/>
            <person name="Lee C.T."/>
            <person name="Nishiyama T."/>
            <person name="Sese J."/>
            <person name="O'Brien M.J."/>
            <person name="Copetti D."/>
            <person name="Mohd Noor M.I."/>
            <person name="Ong R.C."/>
            <person name="Putra M."/>
            <person name="Sireger I.Z."/>
            <person name="Indrioko S."/>
            <person name="Kosugi Y."/>
            <person name="Izuno A."/>
            <person name="Isagi Y."/>
            <person name="Lee S.L."/>
            <person name="Shimizu K.K."/>
        </authorList>
    </citation>
    <scope>NUCLEOTIDE SEQUENCE [LARGE SCALE GENOMIC DNA]</scope>
    <source>
        <strain evidence="1">214</strain>
    </source>
</reference>
<proteinExistence type="predicted"/>
<protein>
    <submittedName>
        <fullName evidence="1">Uncharacterized protein</fullName>
    </submittedName>
</protein>
<dbReference type="AlphaFoldDB" id="A0AAV5HMI3"/>
<sequence length="52" mass="6201">MHQSPYLDSTEVSELLKTRWEKQQKTEQLKKKGERQNQRYGIVGVFCMIRSS</sequence>
<evidence type="ECO:0000313" key="2">
    <source>
        <dbReference type="EMBL" id="GKV53282.1"/>
    </source>
</evidence>
<organism evidence="1 3">
    <name type="scientific">Rubroshorea leprosula</name>
    <dbReference type="NCBI Taxonomy" id="152421"/>
    <lineage>
        <taxon>Eukaryota</taxon>
        <taxon>Viridiplantae</taxon>
        <taxon>Streptophyta</taxon>
        <taxon>Embryophyta</taxon>
        <taxon>Tracheophyta</taxon>
        <taxon>Spermatophyta</taxon>
        <taxon>Magnoliopsida</taxon>
        <taxon>eudicotyledons</taxon>
        <taxon>Gunneridae</taxon>
        <taxon>Pentapetalae</taxon>
        <taxon>rosids</taxon>
        <taxon>malvids</taxon>
        <taxon>Malvales</taxon>
        <taxon>Dipterocarpaceae</taxon>
        <taxon>Rubroshorea</taxon>
    </lineage>
</organism>
<gene>
    <name evidence="1" type="ORF">SLEP1_g2297</name>
    <name evidence="2" type="ORF">SLEP1_g59817</name>
</gene>
<name>A0AAV5HMI3_9ROSI</name>
<dbReference type="EMBL" id="BPVZ01000002">
    <property type="protein sequence ID" value="GKU87975.1"/>
    <property type="molecule type" value="Genomic_DNA"/>
</dbReference>
<dbReference type="EMBL" id="BPVZ01001229">
    <property type="protein sequence ID" value="GKV53282.1"/>
    <property type="molecule type" value="Genomic_DNA"/>
</dbReference>
<keyword evidence="3" id="KW-1185">Reference proteome</keyword>
<evidence type="ECO:0000313" key="3">
    <source>
        <dbReference type="Proteomes" id="UP001054252"/>
    </source>
</evidence>